<dbReference type="PANTHER" id="PTHR38340">
    <property type="entry name" value="S-LAYER PROTEIN"/>
    <property type="match status" value="1"/>
</dbReference>
<dbReference type="InterPro" id="IPR018511">
    <property type="entry name" value="Hemolysin-typ_Ca-bd_CS"/>
</dbReference>
<dbReference type="InterPro" id="IPR018247">
    <property type="entry name" value="EF_Hand_1_Ca_BS"/>
</dbReference>
<dbReference type="InterPro" id="IPR036439">
    <property type="entry name" value="Dockerin_dom_sf"/>
</dbReference>
<dbReference type="GO" id="GO:0000272">
    <property type="term" value="P:polysaccharide catabolic process"/>
    <property type="evidence" value="ECO:0007669"/>
    <property type="project" value="InterPro"/>
</dbReference>
<dbReference type="Gene3D" id="2.150.10.10">
    <property type="entry name" value="Serralysin-like metalloprotease, C-terminal"/>
    <property type="match status" value="7"/>
</dbReference>
<evidence type="ECO:0000256" key="1">
    <source>
        <dbReference type="ARBA" id="ARBA00004613"/>
    </source>
</evidence>
<evidence type="ECO:0000256" key="2">
    <source>
        <dbReference type="ARBA" id="ARBA00022525"/>
    </source>
</evidence>
<evidence type="ECO:0000313" key="4">
    <source>
        <dbReference type="EMBL" id="MCQ8186343.1"/>
    </source>
</evidence>
<accession>A0A9X2LBB6</accession>
<dbReference type="Pfam" id="PF17963">
    <property type="entry name" value="Big_9"/>
    <property type="match status" value="1"/>
</dbReference>
<keyword evidence="2" id="KW-0964">Secreted</keyword>
<keyword evidence="5" id="KW-1185">Reference proteome</keyword>
<protein>
    <submittedName>
        <fullName evidence="4">Ig-like domain-containing protein</fullName>
    </submittedName>
</protein>
<dbReference type="RefSeq" id="WP_256620253.1">
    <property type="nucleotide sequence ID" value="NZ_JANIBC010000016.1"/>
</dbReference>
<dbReference type="Proteomes" id="UP001142610">
    <property type="component" value="Unassembled WGS sequence"/>
</dbReference>
<comment type="subcellular location">
    <subcellularLocation>
        <location evidence="1">Secreted</location>
    </subcellularLocation>
</comment>
<dbReference type="SUPFAM" id="SSF103647">
    <property type="entry name" value="TSP type-3 repeat"/>
    <property type="match status" value="1"/>
</dbReference>
<dbReference type="PANTHER" id="PTHR38340:SF1">
    <property type="entry name" value="S-LAYER PROTEIN"/>
    <property type="match status" value="1"/>
</dbReference>
<comment type="caution">
    <text evidence="4">The sequence shown here is derived from an EMBL/GenBank/DDBJ whole genome shotgun (WGS) entry which is preliminary data.</text>
</comment>
<dbReference type="InterPro" id="IPR050557">
    <property type="entry name" value="RTX_toxin/Mannuronan_C5-epim"/>
</dbReference>
<dbReference type="PRINTS" id="PR00313">
    <property type="entry name" value="CABNDNGRPT"/>
</dbReference>
<evidence type="ECO:0000313" key="5">
    <source>
        <dbReference type="Proteomes" id="UP001142610"/>
    </source>
</evidence>
<dbReference type="Gene3D" id="1.10.1330.10">
    <property type="entry name" value="Dockerin domain"/>
    <property type="match status" value="1"/>
</dbReference>
<dbReference type="SUPFAM" id="SSF51120">
    <property type="entry name" value="beta-Roll"/>
    <property type="match status" value="7"/>
</dbReference>
<organism evidence="4 5">
    <name type="scientific">Parvularcula maris</name>
    <dbReference type="NCBI Taxonomy" id="2965077"/>
    <lineage>
        <taxon>Bacteria</taxon>
        <taxon>Pseudomonadati</taxon>
        <taxon>Pseudomonadota</taxon>
        <taxon>Alphaproteobacteria</taxon>
        <taxon>Parvularculales</taxon>
        <taxon>Parvularculaceae</taxon>
        <taxon>Parvularcula</taxon>
    </lineage>
</organism>
<keyword evidence="3" id="KW-0175">Coiled coil</keyword>
<gene>
    <name evidence="4" type="ORF">NOG11_13225</name>
</gene>
<proteinExistence type="predicted"/>
<dbReference type="PROSITE" id="PS00018">
    <property type="entry name" value="EF_HAND_1"/>
    <property type="match status" value="2"/>
</dbReference>
<dbReference type="PROSITE" id="PS00330">
    <property type="entry name" value="HEMOLYSIN_CALCIUM"/>
    <property type="match status" value="9"/>
</dbReference>
<sequence length="1729" mass="181205">MSEPKSFATKIFEDEEEDLPFLLSSPAWHEQKSDWLLTAASLPNAAASTSSFTAEGQELAEMVDGLGQLNNDILSVRGLFTRAKAVAEDIDNILGFFEDVENTARCVREIIDGVGKAMTLFAKHPVLKTIARRLNDVFDDIEDQIKKIEDKAAEIDHRLEPASAKVADAIGDLDELIGKLSKTSKGVTDLSDATQAADDNFIVIQYLSAKLAELLDTGAAGANEALDVLNAAGDATLPGLLELEATVADMFGIVDGISEISGLVDEARSVQADMQEIKSYLEVLQQPTEILRKVMLPLEPILSAADFVYNTVVAPVVDPVIDALGVEKLFDTIRAELEKLLPSGFDLTLTDLDTRIADLLSGLDQPDWLEAPEFLDSFDAKVTETLFEVRNMTGDGQDDGDESSDPNLIIFMEKGDGTGEGMNSADLIAGTTESETLIGNGGDDIFIANRGDDTIYGDYRDALAPGDVDFSGEDKAIFTGSFAQYDISRPENDPEGRVVVVDHLSPITPSGDEGTNTLYDVEKFSFADLENPIGIDELDQIVRLPGSQGQTFTGDGERNFVFGSSGNDYFDGLGGDDYLYGGAGTDTLLGGTGNDVLNAGAKGAVGLEFLDGGEGNDAADFLDFGSTARLLLDLSQDGPSVHMFYTTNVIVRSIEKVGGSLYSDIFYGDERANSLDGRAGFDTLRGLEGHDTLKGGDGNDVLLGDLGNDLILGGDGADLITTGGGSDTVAGGLGLDQIFYGDYSPSFMDRFNALGLRLRDDIRYGTAPDVEGVISRIEADLHEGFVRKYGVDGSVIGTDTISDIQGIAGTGGDDTIRGSDIDDYLGGGAGNDTFVSRGASGVIDRYYGDAGDDTALITPLGIHYFYAHEGNDRTEVLGEPVPGALFTLYFEGGSGTDELDLSGFGRGVVSVFDPIPAFSWTGYGLGAAGEAETAILAKGLEVLRLTDFADEVNANVLRQFMTGNFAVYGGAGDDTIGGPSNQSGEQLLFGEEGNDFILVDGDRVQAFGGVGDDAFVVEQREVGGISHTVSGGAGNDTVQVLSRTGVLDGGDGIDVLWYAVGDLRNQIRVSVDLAASSSNFQLAGGSISNFEVVVGGLLQDTLAGDEGANELAGRDHHDVLYGRGGNDTLWGGLYNDKLYGGDGNDLLIGGAGQDTLDGGAGIDTISYTWREAYFSIPGLFGQDSERANVSVDLAAGTAKTWQPATGLRYTDFISNVENVIGGDGFDTLRGDEGANLLIGGDGDDTIWGGAGDDILVGGNGQDRLYGEGGDDIIVYTLNEAEGTYTSAWIEVISGGSGEDTLDLTGDQDTLVWGEAVTGIRLDFEDPSASTSGSNMRVFGAHPSQPLDVAYVTPDFEVILGSIGNDTIRGTSIGERIEGSGHGDKTLGDADVLDGRGGADSLYGWGGDDTLMGGDGEDLIHGGLGDDLLTGGAGLDRFVWDTENLQGQSDSVTDLAESEFLVFAGGAKLLSLIGSADFNGDPGQVQVRATGGTTNLAIDLDGDGTADFDLVLTGEFSFELSEEGGDTVLTAGSASPPPQAVDDGFDYVTGTGAQVLDVLANDTPEALRIVSVGTENTRGMVTLRPDGQITYDAMGAFDIVSDAQSVTDSFTYVVEDAAGRRTTAQVTVFADHDADGIASFEDNAIFVANADQRDTDGDGYGNVVDADFNADGVVNGVDLGIFAADFGKTDPSFSLDTDLNGDGAVNGVDLGIMADFFGSVPGPSYIDLVE</sequence>
<dbReference type="InterPro" id="IPR028974">
    <property type="entry name" value="TSP_type-3_rpt"/>
</dbReference>
<reference evidence="4" key="1">
    <citation type="submission" date="2022-07" db="EMBL/GenBank/DDBJ databases">
        <title>Parvularcula maris sp. nov., an algicidal bacterium isolated from seawater.</title>
        <authorList>
            <person name="Li F."/>
        </authorList>
    </citation>
    <scope>NUCLEOTIDE SEQUENCE</scope>
    <source>
        <strain evidence="4">BGMRC 0090</strain>
    </source>
</reference>
<dbReference type="InterPro" id="IPR001343">
    <property type="entry name" value="Hemolysn_Ca-bd"/>
</dbReference>
<evidence type="ECO:0000256" key="3">
    <source>
        <dbReference type="SAM" id="Coils"/>
    </source>
</evidence>
<feature type="coiled-coil region" evidence="3">
    <location>
        <begin position="131"/>
        <end position="158"/>
    </location>
</feature>
<dbReference type="GO" id="GO:0005576">
    <property type="term" value="C:extracellular region"/>
    <property type="evidence" value="ECO:0007669"/>
    <property type="project" value="UniProtKB-SubCell"/>
</dbReference>
<dbReference type="EMBL" id="JANIBC010000016">
    <property type="protein sequence ID" value="MCQ8186343.1"/>
    <property type="molecule type" value="Genomic_DNA"/>
</dbReference>
<dbReference type="Pfam" id="PF00353">
    <property type="entry name" value="HemolysinCabind"/>
    <property type="match status" value="10"/>
</dbReference>
<dbReference type="InterPro" id="IPR011049">
    <property type="entry name" value="Serralysin-like_metalloprot_C"/>
</dbReference>
<dbReference type="GO" id="GO:0005509">
    <property type="term" value="F:calcium ion binding"/>
    <property type="evidence" value="ECO:0007669"/>
    <property type="project" value="InterPro"/>
</dbReference>
<name>A0A9X2LBB6_9PROT</name>